<comment type="caution">
    <text evidence="1">The sequence shown here is derived from an EMBL/GenBank/DDBJ whole genome shotgun (WGS) entry which is preliminary data.</text>
</comment>
<evidence type="ECO:0000313" key="1">
    <source>
        <dbReference type="EMBL" id="GAG48128.1"/>
    </source>
</evidence>
<feature type="non-terminal residue" evidence="1">
    <location>
        <position position="1"/>
    </location>
</feature>
<dbReference type="EMBL" id="BARS01054364">
    <property type="protein sequence ID" value="GAG48128.1"/>
    <property type="molecule type" value="Genomic_DNA"/>
</dbReference>
<protein>
    <submittedName>
        <fullName evidence="1">Uncharacterized protein</fullName>
    </submittedName>
</protein>
<sequence length="219" mass="24029">RYNLYAESPRFRLEPVEGSYVVSASLQVENRGDTPFDGTLEMQVLAAKAKGASAPLRLAPRSSARVALAGATVLEHGKWPVLFRARSSKGFAALAIRFDEWLTYTPLTIRITRPSYRNAIYATQRIDMVRGEVSIGLPLEKARGLALRVSLSSRVHEPLSTEAKVASATVPFELPAFALPVGRYTVRAELLRPVGKPARGKQSYQLVAEAETILRKLAP</sequence>
<accession>X0YHQ1</accession>
<feature type="non-terminal residue" evidence="1">
    <location>
        <position position="219"/>
    </location>
</feature>
<reference evidence="1" key="1">
    <citation type="journal article" date="2014" name="Front. Microbiol.">
        <title>High frequency of phylogenetically diverse reductive dehalogenase-homologous genes in deep subseafloor sedimentary metagenomes.</title>
        <authorList>
            <person name="Kawai M."/>
            <person name="Futagami T."/>
            <person name="Toyoda A."/>
            <person name="Takaki Y."/>
            <person name="Nishi S."/>
            <person name="Hori S."/>
            <person name="Arai W."/>
            <person name="Tsubouchi T."/>
            <person name="Morono Y."/>
            <person name="Uchiyama I."/>
            <person name="Ito T."/>
            <person name="Fujiyama A."/>
            <person name="Inagaki F."/>
            <person name="Takami H."/>
        </authorList>
    </citation>
    <scope>NUCLEOTIDE SEQUENCE</scope>
    <source>
        <strain evidence="1">Expedition CK06-06</strain>
    </source>
</reference>
<dbReference type="AlphaFoldDB" id="X0YHQ1"/>
<proteinExistence type="predicted"/>
<name>X0YHQ1_9ZZZZ</name>
<gene>
    <name evidence="1" type="ORF">S01H1_80495</name>
</gene>
<organism evidence="1">
    <name type="scientific">marine sediment metagenome</name>
    <dbReference type="NCBI Taxonomy" id="412755"/>
    <lineage>
        <taxon>unclassified sequences</taxon>
        <taxon>metagenomes</taxon>
        <taxon>ecological metagenomes</taxon>
    </lineage>
</organism>